<dbReference type="Gene3D" id="3.40.50.2300">
    <property type="match status" value="1"/>
</dbReference>
<dbReference type="Proteomes" id="UP001314681">
    <property type="component" value="Unassembled WGS sequence"/>
</dbReference>
<comment type="caution">
    <text evidence="16">The sequence shown here is derived from an EMBL/GenBank/DDBJ whole genome shotgun (WGS) entry which is preliminary data.</text>
</comment>
<feature type="transmembrane region" description="Helical" evidence="14">
    <location>
        <begin position="199"/>
        <end position="228"/>
    </location>
</feature>
<evidence type="ECO:0000256" key="1">
    <source>
        <dbReference type="ARBA" id="ARBA00004651"/>
    </source>
</evidence>
<keyword evidence="4 13" id="KW-0597">Phosphoprotein</keyword>
<name>A0ABS6K9Y8_9FIRM</name>
<dbReference type="InterPro" id="IPR039420">
    <property type="entry name" value="WalR-like"/>
</dbReference>
<evidence type="ECO:0000313" key="16">
    <source>
        <dbReference type="EMBL" id="MBU9727334.1"/>
    </source>
</evidence>
<evidence type="ECO:0000256" key="12">
    <source>
        <dbReference type="ARBA" id="ARBA00024867"/>
    </source>
</evidence>
<dbReference type="PROSITE" id="PS50110">
    <property type="entry name" value="RESPONSE_REGULATORY"/>
    <property type="match status" value="1"/>
</dbReference>
<keyword evidence="8" id="KW-0805">Transcription regulation</keyword>
<evidence type="ECO:0000256" key="11">
    <source>
        <dbReference type="ARBA" id="ARBA00023163"/>
    </source>
</evidence>
<protein>
    <recommendedName>
        <fullName evidence="2">Stage 0 sporulation protein A homolog</fullName>
    </recommendedName>
</protein>
<proteinExistence type="predicted"/>
<dbReference type="InterPro" id="IPR036388">
    <property type="entry name" value="WH-like_DNA-bd_sf"/>
</dbReference>
<reference evidence="16 17" key="1">
    <citation type="submission" date="2021-06" db="EMBL/GenBank/DDBJ databases">
        <title>Description of novel taxa of the family Lachnospiraceae.</title>
        <authorList>
            <person name="Chaplin A.V."/>
            <person name="Sokolova S.R."/>
            <person name="Pikina A.P."/>
            <person name="Korzhanova M."/>
            <person name="Belova V."/>
            <person name="Korostin D."/>
            <person name="Efimov B.A."/>
        </authorList>
    </citation>
    <scope>NUCLEOTIDE SEQUENCE [LARGE SCALE GENOMIC DNA]</scope>
    <source>
        <strain evidence="16 17">ASD4241</strain>
    </source>
</reference>
<dbReference type="InterPro" id="IPR001789">
    <property type="entry name" value="Sig_transdc_resp-reg_receiver"/>
</dbReference>
<keyword evidence="9" id="KW-0238">DNA-binding</keyword>
<dbReference type="InterPro" id="IPR003838">
    <property type="entry name" value="ABC3_permease_C"/>
</dbReference>
<dbReference type="InterPro" id="IPR011006">
    <property type="entry name" value="CheY-like_superfamily"/>
</dbReference>
<evidence type="ECO:0000256" key="14">
    <source>
        <dbReference type="SAM" id="Phobius"/>
    </source>
</evidence>
<accession>A0ABS6K9Y8</accession>
<evidence type="ECO:0000256" key="2">
    <source>
        <dbReference type="ARBA" id="ARBA00018672"/>
    </source>
</evidence>
<keyword evidence="10 14" id="KW-0472">Membrane</keyword>
<dbReference type="Gene3D" id="6.10.250.690">
    <property type="match status" value="1"/>
</dbReference>
<dbReference type="PANTHER" id="PTHR48111">
    <property type="entry name" value="REGULATOR OF RPOS"/>
    <property type="match status" value="1"/>
</dbReference>
<evidence type="ECO:0000256" key="7">
    <source>
        <dbReference type="ARBA" id="ARBA00023012"/>
    </source>
</evidence>
<dbReference type="SUPFAM" id="SSF52172">
    <property type="entry name" value="CheY-like"/>
    <property type="match status" value="1"/>
</dbReference>
<evidence type="ECO:0000256" key="13">
    <source>
        <dbReference type="PROSITE-ProRule" id="PRU00169"/>
    </source>
</evidence>
<evidence type="ECO:0000313" key="17">
    <source>
        <dbReference type="Proteomes" id="UP001314681"/>
    </source>
</evidence>
<evidence type="ECO:0000256" key="10">
    <source>
        <dbReference type="ARBA" id="ARBA00023136"/>
    </source>
</evidence>
<feature type="transmembrane region" description="Helical" evidence="14">
    <location>
        <begin position="293"/>
        <end position="313"/>
    </location>
</feature>
<evidence type="ECO:0000256" key="8">
    <source>
        <dbReference type="ARBA" id="ARBA00023015"/>
    </source>
</evidence>
<comment type="function">
    <text evidence="12">May play the central regulatory role in sporulation. It may be an element of the effector pathway responsible for the activation of sporulation genes in response to nutritional stress. Spo0A may act in concert with spo0H (a sigma factor) to control the expression of some genes that are critical to the sporulation process.</text>
</comment>
<keyword evidence="11" id="KW-0804">Transcription</keyword>
<dbReference type="Pfam" id="PF00072">
    <property type="entry name" value="Response_reg"/>
    <property type="match status" value="1"/>
</dbReference>
<dbReference type="EMBL" id="JAHQCX010000010">
    <property type="protein sequence ID" value="MBU9727334.1"/>
    <property type="molecule type" value="Genomic_DNA"/>
</dbReference>
<keyword evidence="3" id="KW-1003">Cell membrane</keyword>
<keyword evidence="5 14" id="KW-0812">Transmembrane</keyword>
<evidence type="ECO:0000256" key="3">
    <source>
        <dbReference type="ARBA" id="ARBA00022475"/>
    </source>
</evidence>
<feature type="modified residue" description="4-aspartylphosphate" evidence="13">
    <location>
        <position position="23"/>
    </location>
</feature>
<evidence type="ECO:0000256" key="6">
    <source>
        <dbReference type="ARBA" id="ARBA00022989"/>
    </source>
</evidence>
<keyword evidence="7" id="KW-0902">Two-component regulatory system</keyword>
<keyword evidence="17" id="KW-1185">Reference proteome</keyword>
<gene>
    <name evidence="16" type="ORF">KTH90_15055</name>
</gene>
<feature type="domain" description="Response regulatory" evidence="15">
    <location>
        <begin position="1"/>
        <end position="88"/>
    </location>
</feature>
<dbReference type="SMART" id="SM00448">
    <property type="entry name" value="REC"/>
    <property type="match status" value="1"/>
</dbReference>
<comment type="subcellular location">
    <subcellularLocation>
        <location evidence="1">Cell membrane</location>
        <topology evidence="1">Multi-pass membrane protein</topology>
    </subcellularLocation>
</comment>
<feature type="transmembrane region" description="Helical" evidence="14">
    <location>
        <begin position="249"/>
        <end position="273"/>
    </location>
</feature>
<evidence type="ECO:0000259" key="15">
    <source>
        <dbReference type="PROSITE" id="PS50110"/>
    </source>
</evidence>
<organism evidence="16 17">
    <name type="scientific">Diplocloster modestus</name>
    <dbReference type="NCBI Taxonomy" id="2850322"/>
    <lineage>
        <taxon>Bacteria</taxon>
        <taxon>Bacillati</taxon>
        <taxon>Bacillota</taxon>
        <taxon>Clostridia</taxon>
        <taxon>Lachnospirales</taxon>
        <taxon>Lachnospiraceae</taxon>
        <taxon>Diplocloster</taxon>
    </lineage>
</organism>
<sequence>MYATIAGAKEALRKHVPGLVLVDWNMPDGQGDALCRFIRSNWNDLPLIFLTVRDDSRDVIFGFQSGADDYVVKPFELDVLYSRICALLRRTGNVSEQYLSCDSISLDQSRMMVFCEGEEISLSPMEYELLLLLLKNKGKTVTRAEEDTYIRVLGKEGLDLAGAEELEDRILKSLGRNYEIESENRIGEKITNDHMISGYLLILGGFCILLAVIGIANVFSNTLGFLTQRKREFAQYMSVGMTPAGIRKMFCVEALVIAGRPLLITLPLTIAFVQFAAAASHLNPMEFWAEAPMIPIALFCLAIIVFVALAYYIGGKRLLRCNLSEALRNDTILP</sequence>
<dbReference type="InterPro" id="IPR016032">
    <property type="entry name" value="Sig_transdc_resp-reg_C-effctor"/>
</dbReference>
<dbReference type="SUPFAM" id="SSF46894">
    <property type="entry name" value="C-terminal effector domain of the bipartite response regulators"/>
    <property type="match status" value="1"/>
</dbReference>
<keyword evidence="6 14" id="KW-1133">Transmembrane helix</keyword>
<dbReference type="Gene3D" id="1.10.10.10">
    <property type="entry name" value="Winged helix-like DNA-binding domain superfamily/Winged helix DNA-binding domain"/>
    <property type="match status" value="1"/>
</dbReference>
<evidence type="ECO:0000256" key="9">
    <source>
        <dbReference type="ARBA" id="ARBA00023125"/>
    </source>
</evidence>
<evidence type="ECO:0000256" key="4">
    <source>
        <dbReference type="ARBA" id="ARBA00022553"/>
    </source>
</evidence>
<evidence type="ECO:0000256" key="5">
    <source>
        <dbReference type="ARBA" id="ARBA00022692"/>
    </source>
</evidence>
<dbReference type="Pfam" id="PF02687">
    <property type="entry name" value="FtsX"/>
    <property type="match status" value="1"/>
</dbReference>
<dbReference type="PANTHER" id="PTHR48111:SF1">
    <property type="entry name" value="TWO-COMPONENT RESPONSE REGULATOR ORR33"/>
    <property type="match status" value="1"/>
</dbReference>